<dbReference type="InterPro" id="IPR036165">
    <property type="entry name" value="YefM-like_sf"/>
</dbReference>
<dbReference type="SUPFAM" id="SSF143120">
    <property type="entry name" value="YefM-like"/>
    <property type="match status" value="1"/>
</dbReference>
<evidence type="ECO:0000313" key="3">
    <source>
        <dbReference type="EMBL" id="OGG02032.1"/>
    </source>
</evidence>
<organism evidence="3 4">
    <name type="scientific">Candidatus Gottesmanbacteria bacterium RBG_16_37_8</name>
    <dbReference type="NCBI Taxonomy" id="1798371"/>
    <lineage>
        <taxon>Bacteria</taxon>
        <taxon>Candidatus Gottesmaniibacteriota</taxon>
    </lineage>
</organism>
<dbReference type="Gene3D" id="3.40.1620.10">
    <property type="entry name" value="YefM-like domain"/>
    <property type="match status" value="1"/>
</dbReference>
<accession>A0A1F5YQ62</accession>
<dbReference type="AlphaFoldDB" id="A0A1F5YQ62"/>
<reference evidence="3 4" key="1">
    <citation type="journal article" date="2016" name="Nat. Commun.">
        <title>Thousands of microbial genomes shed light on interconnected biogeochemical processes in an aquifer system.</title>
        <authorList>
            <person name="Anantharaman K."/>
            <person name="Brown C.T."/>
            <person name="Hug L.A."/>
            <person name="Sharon I."/>
            <person name="Castelle C.J."/>
            <person name="Probst A.J."/>
            <person name="Thomas B.C."/>
            <person name="Singh A."/>
            <person name="Wilkins M.J."/>
            <person name="Karaoz U."/>
            <person name="Brodie E.L."/>
            <person name="Williams K.H."/>
            <person name="Hubbard S.S."/>
            <person name="Banfield J.F."/>
        </authorList>
    </citation>
    <scope>NUCLEOTIDE SEQUENCE [LARGE SCALE GENOMIC DNA]</scope>
</reference>
<evidence type="ECO:0000256" key="2">
    <source>
        <dbReference type="RuleBase" id="RU362080"/>
    </source>
</evidence>
<name>A0A1F5YQ62_9BACT</name>
<comment type="caution">
    <text evidence="3">The sequence shown here is derived from an EMBL/GenBank/DDBJ whole genome shotgun (WGS) entry which is preliminary data.</text>
</comment>
<dbReference type="InterPro" id="IPR006442">
    <property type="entry name" value="Antitoxin_Phd/YefM"/>
</dbReference>
<dbReference type="STRING" id="1798371.A2W14_06350"/>
<dbReference type="NCBIfam" id="TIGR01552">
    <property type="entry name" value="phd_fam"/>
    <property type="match status" value="1"/>
</dbReference>
<sequence length="105" mass="12444">MQTQSFPSTISARDIQRGYKKVFEKVRKTKRPVVVMSNNKPQAAIISLDMLDEYKQIKEDQKFFEVIEKIQARNIDKKEEEVMRDVTEAVKEVRKKIYEETFGRS</sequence>
<dbReference type="Proteomes" id="UP000176665">
    <property type="component" value="Unassembled WGS sequence"/>
</dbReference>
<comment type="function">
    <text evidence="2">Antitoxin component of a type II toxin-antitoxin (TA) system.</text>
</comment>
<evidence type="ECO:0000256" key="1">
    <source>
        <dbReference type="ARBA" id="ARBA00009981"/>
    </source>
</evidence>
<proteinExistence type="inferred from homology"/>
<evidence type="ECO:0000313" key="4">
    <source>
        <dbReference type="Proteomes" id="UP000176665"/>
    </source>
</evidence>
<comment type="similarity">
    <text evidence="1 2">Belongs to the phD/YefM antitoxin family.</text>
</comment>
<dbReference type="Pfam" id="PF02604">
    <property type="entry name" value="PhdYeFM_antitox"/>
    <property type="match status" value="1"/>
</dbReference>
<protein>
    <recommendedName>
        <fullName evidence="2">Antitoxin</fullName>
    </recommendedName>
</protein>
<gene>
    <name evidence="3" type="ORF">A2W14_06350</name>
</gene>
<dbReference type="EMBL" id="MFJA01000078">
    <property type="protein sequence ID" value="OGG02032.1"/>
    <property type="molecule type" value="Genomic_DNA"/>
</dbReference>